<protein>
    <submittedName>
        <fullName evidence="2">Uncharacterized protein</fullName>
    </submittedName>
</protein>
<dbReference type="Proteomes" id="UP000824190">
    <property type="component" value="Unassembled WGS sequence"/>
</dbReference>
<accession>A0A9D1UJS0</accession>
<reference evidence="2" key="2">
    <citation type="submission" date="2021-04" db="EMBL/GenBank/DDBJ databases">
        <authorList>
            <person name="Gilroy R."/>
        </authorList>
    </citation>
    <scope>NUCLEOTIDE SEQUENCE</scope>
    <source>
        <strain evidence="2">CHK32-1732</strain>
    </source>
</reference>
<reference evidence="2" key="1">
    <citation type="journal article" date="2021" name="PeerJ">
        <title>Extensive microbial diversity within the chicken gut microbiome revealed by metagenomics and culture.</title>
        <authorList>
            <person name="Gilroy R."/>
            <person name="Ravi A."/>
            <person name="Getino M."/>
            <person name="Pursley I."/>
            <person name="Horton D.L."/>
            <person name="Alikhan N.F."/>
            <person name="Baker D."/>
            <person name="Gharbi K."/>
            <person name="Hall N."/>
            <person name="Watson M."/>
            <person name="Adriaenssens E.M."/>
            <person name="Foster-Nyarko E."/>
            <person name="Jarju S."/>
            <person name="Secka A."/>
            <person name="Antonio M."/>
            <person name="Oren A."/>
            <person name="Chaudhuri R.R."/>
            <person name="La Ragione R."/>
            <person name="Hildebrand F."/>
            <person name="Pallen M.J."/>
        </authorList>
    </citation>
    <scope>NUCLEOTIDE SEQUENCE</scope>
    <source>
        <strain evidence="2">CHK32-1732</strain>
    </source>
</reference>
<feature type="transmembrane region" description="Helical" evidence="1">
    <location>
        <begin position="6"/>
        <end position="23"/>
    </location>
</feature>
<feature type="transmembrane region" description="Helical" evidence="1">
    <location>
        <begin position="56"/>
        <end position="74"/>
    </location>
</feature>
<gene>
    <name evidence="2" type="ORF">H9870_01465</name>
</gene>
<organism evidence="2 3">
    <name type="scientific">Candidatus Corynebacterium avicola</name>
    <dbReference type="NCBI Taxonomy" id="2838527"/>
    <lineage>
        <taxon>Bacteria</taxon>
        <taxon>Bacillati</taxon>
        <taxon>Actinomycetota</taxon>
        <taxon>Actinomycetes</taxon>
        <taxon>Mycobacteriales</taxon>
        <taxon>Corynebacteriaceae</taxon>
        <taxon>Corynebacterium</taxon>
    </lineage>
</organism>
<proteinExistence type="predicted"/>
<dbReference type="EMBL" id="DXGC01000012">
    <property type="protein sequence ID" value="HIW90327.1"/>
    <property type="molecule type" value="Genomic_DNA"/>
</dbReference>
<keyword evidence="1" id="KW-1133">Transmembrane helix</keyword>
<evidence type="ECO:0000313" key="2">
    <source>
        <dbReference type="EMBL" id="HIW90327.1"/>
    </source>
</evidence>
<evidence type="ECO:0000256" key="1">
    <source>
        <dbReference type="SAM" id="Phobius"/>
    </source>
</evidence>
<feature type="transmembrane region" description="Helical" evidence="1">
    <location>
        <begin position="30"/>
        <end position="50"/>
    </location>
</feature>
<keyword evidence="1" id="KW-0472">Membrane</keyword>
<name>A0A9D1UJS0_9CORY</name>
<evidence type="ECO:0000313" key="3">
    <source>
        <dbReference type="Proteomes" id="UP000824190"/>
    </source>
</evidence>
<keyword evidence="1" id="KW-0812">Transmembrane</keyword>
<dbReference type="AlphaFoldDB" id="A0A9D1UJS0"/>
<sequence length="86" mass="9165">MFGTAITALIFGTISGAGAWWAADQDRWGWASILGVITLVLAIVAISTAFAGAVAAIFKLLPLLLIILVGWLAYKQFQKNKAESQN</sequence>
<comment type="caution">
    <text evidence="2">The sequence shown here is derived from an EMBL/GenBank/DDBJ whole genome shotgun (WGS) entry which is preliminary data.</text>
</comment>